<reference evidence="1 2" key="1">
    <citation type="submission" date="2021-04" db="EMBL/GenBank/DDBJ databases">
        <title>Genome analysis of Polyangium sp.</title>
        <authorList>
            <person name="Li Y."/>
            <person name="Wang J."/>
        </authorList>
    </citation>
    <scope>NUCLEOTIDE SEQUENCE [LARGE SCALE GENOMIC DNA]</scope>
    <source>
        <strain evidence="1 2">SDU14</strain>
    </source>
</reference>
<evidence type="ECO:0008006" key="3">
    <source>
        <dbReference type="Google" id="ProtNLM"/>
    </source>
</evidence>
<evidence type="ECO:0000313" key="1">
    <source>
        <dbReference type="EMBL" id="MDC3989588.1"/>
    </source>
</evidence>
<dbReference type="RefSeq" id="WP_272428806.1">
    <property type="nucleotide sequence ID" value="NZ_JAGTJJ010000126.1"/>
</dbReference>
<dbReference type="PROSITE" id="PS51257">
    <property type="entry name" value="PROKAR_LIPOPROTEIN"/>
    <property type="match status" value="1"/>
</dbReference>
<protein>
    <recommendedName>
        <fullName evidence="3">Lipoprotein</fullName>
    </recommendedName>
</protein>
<dbReference type="AlphaFoldDB" id="A0A9X4AYC6"/>
<keyword evidence="2" id="KW-1185">Reference proteome</keyword>
<dbReference type="EMBL" id="JAGTJJ010000126">
    <property type="protein sequence ID" value="MDC3989588.1"/>
    <property type="molecule type" value="Genomic_DNA"/>
</dbReference>
<proteinExistence type="predicted"/>
<gene>
    <name evidence="1" type="ORF">KEG57_54530</name>
</gene>
<organism evidence="1 2">
    <name type="scientific">Polyangium jinanense</name>
    <dbReference type="NCBI Taxonomy" id="2829994"/>
    <lineage>
        <taxon>Bacteria</taxon>
        <taxon>Pseudomonadati</taxon>
        <taxon>Myxococcota</taxon>
        <taxon>Polyangia</taxon>
        <taxon>Polyangiales</taxon>
        <taxon>Polyangiaceae</taxon>
        <taxon>Polyangium</taxon>
    </lineage>
</organism>
<comment type="caution">
    <text evidence="1">The sequence shown here is derived from an EMBL/GenBank/DDBJ whole genome shotgun (WGS) entry which is preliminary data.</text>
</comment>
<sequence>MLRQRALGREALVTMRFHVLVLVACVAFVGCGPPPPPLAAEDCPSAMVKGQPSQITLVSSAEGVSFEPPKTCTGSYPDAPEYYIRVHGHGTRRIDYSKRDLNECDAPGADPVACPKVHFMAIGMSVLGAMKKTLGKMNADTLGLGACVDSNAPLDQWNMSSRIHDFRHADEALRVIDAELRRWNIGDDWGLSISGIECEVEVQL</sequence>
<dbReference type="Proteomes" id="UP001151081">
    <property type="component" value="Unassembled WGS sequence"/>
</dbReference>
<accession>A0A9X4AYC6</accession>
<evidence type="ECO:0000313" key="2">
    <source>
        <dbReference type="Proteomes" id="UP001151081"/>
    </source>
</evidence>
<name>A0A9X4AYC6_9BACT</name>